<gene>
    <name evidence="3" type="ORF">BRAN1462_LOCUS42912</name>
</gene>
<reference evidence="3" key="1">
    <citation type="submission" date="2021-01" db="EMBL/GenBank/DDBJ databases">
        <authorList>
            <person name="Corre E."/>
            <person name="Pelletier E."/>
            <person name="Niang G."/>
            <person name="Scheremetjew M."/>
            <person name="Finn R."/>
            <person name="Kale V."/>
            <person name="Holt S."/>
            <person name="Cochrane G."/>
            <person name="Meng A."/>
            <person name="Brown T."/>
            <person name="Cohen L."/>
        </authorList>
    </citation>
    <scope>NUCLEOTIDE SEQUENCE</scope>
    <source>
        <strain evidence="3">RCC3387</strain>
    </source>
</reference>
<feature type="region of interest" description="Disordered" evidence="1">
    <location>
        <begin position="1"/>
        <end position="45"/>
    </location>
</feature>
<feature type="transmembrane region" description="Helical" evidence="2">
    <location>
        <begin position="429"/>
        <end position="451"/>
    </location>
</feature>
<keyword evidence="2" id="KW-1133">Transmembrane helix</keyword>
<evidence type="ECO:0000256" key="2">
    <source>
        <dbReference type="SAM" id="Phobius"/>
    </source>
</evidence>
<evidence type="ECO:0000256" key="1">
    <source>
        <dbReference type="SAM" id="MobiDB-lite"/>
    </source>
</evidence>
<protein>
    <submittedName>
        <fullName evidence="3">Uncharacterized protein</fullName>
    </submittedName>
</protein>
<keyword evidence="2" id="KW-0812">Transmembrane</keyword>
<evidence type="ECO:0000313" key="3">
    <source>
        <dbReference type="EMBL" id="CAD9616290.1"/>
    </source>
</evidence>
<feature type="compositionally biased region" description="Basic and acidic residues" evidence="1">
    <location>
        <begin position="30"/>
        <end position="45"/>
    </location>
</feature>
<feature type="transmembrane region" description="Helical" evidence="2">
    <location>
        <begin position="322"/>
        <end position="344"/>
    </location>
</feature>
<feature type="transmembrane region" description="Helical" evidence="2">
    <location>
        <begin position="55"/>
        <end position="78"/>
    </location>
</feature>
<dbReference type="EMBL" id="HBGW01067341">
    <property type="protein sequence ID" value="CAD9616290.1"/>
    <property type="molecule type" value="Transcribed_RNA"/>
</dbReference>
<feature type="transmembrane region" description="Helical" evidence="2">
    <location>
        <begin position="265"/>
        <end position="285"/>
    </location>
</feature>
<proteinExistence type="predicted"/>
<feature type="transmembrane region" description="Helical" evidence="2">
    <location>
        <begin position="479"/>
        <end position="502"/>
    </location>
</feature>
<sequence length="516" mass="56743">MPLDDSHGGCDAADRPEAAAGPQEQPGSNEEQKEEHERQQREKSSTHVFRVSPELFMVIADIFFFGTFVVGWVITALYNHDFILDNNIVRVFGVYNICIGVDSMPARLVTIPMSYLSLASFLLTGLAFIHRICVEVGRFKVLRIALFIISLVLLLCFTWSIGIEPNSVANMRYHLNGFALACWGWSLLKIGSCFEFAIRRRGGLCGDTSCTTWTAIIFVANAVFTAVFLLLFGMMLFFSMLARSDALLEEKLAAVDGVVEGSTDWYGVPLIVTASMSLVIGYLTVPESRRGHVSIVYARVSEPTGHEFAELAIDGRLDRVSAFLVTHGVVVYFVLVVNFVLFYTCAGPARPMHLPAHLVLYVKWAVGWGMGLPVLAAGLVAKCGGLWVVQPRLQNFNRIVVIPLGAVMVLVHTNQTLTRLLGHRTSATTFSLGLCTAGQVCVLTFFAGYLWQGRALMRHVGKDTAGAGDLGRTFRRVKICLALAVAIVLMTWVLRFVFIVLLDDLDSLTGAAQEHP</sequence>
<name>A0A7S2PTA5_9DINO</name>
<feature type="transmembrane region" description="Helical" evidence="2">
    <location>
        <begin position="173"/>
        <end position="198"/>
    </location>
</feature>
<feature type="compositionally biased region" description="Basic and acidic residues" evidence="1">
    <location>
        <begin position="1"/>
        <end position="17"/>
    </location>
</feature>
<feature type="transmembrane region" description="Helical" evidence="2">
    <location>
        <begin position="109"/>
        <end position="129"/>
    </location>
</feature>
<feature type="transmembrane region" description="Helical" evidence="2">
    <location>
        <begin position="396"/>
        <end position="417"/>
    </location>
</feature>
<feature type="transmembrane region" description="Helical" evidence="2">
    <location>
        <begin position="141"/>
        <end position="161"/>
    </location>
</feature>
<accession>A0A7S2PTA5</accession>
<feature type="transmembrane region" description="Helical" evidence="2">
    <location>
        <begin position="364"/>
        <end position="389"/>
    </location>
</feature>
<organism evidence="3">
    <name type="scientific">Zooxanthella nutricula</name>
    <dbReference type="NCBI Taxonomy" id="1333877"/>
    <lineage>
        <taxon>Eukaryota</taxon>
        <taxon>Sar</taxon>
        <taxon>Alveolata</taxon>
        <taxon>Dinophyceae</taxon>
        <taxon>Peridiniales</taxon>
        <taxon>Peridiniales incertae sedis</taxon>
        <taxon>Zooxanthella</taxon>
    </lineage>
</organism>
<keyword evidence="2" id="KW-0472">Membrane</keyword>
<feature type="transmembrane region" description="Helical" evidence="2">
    <location>
        <begin position="210"/>
        <end position="238"/>
    </location>
</feature>
<dbReference type="AlphaFoldDB" id="A0A7S2PTA5"/>